<keyword evidence="2" id="KW-1185">Reference proteome</keyword>
<evidence type="ECO:0000313" key="1">
    <source>
        <dbReference type="EMBL" id="GHP11962.1"/>
    </source>
</evidence>
<dbReference type="AlphaFoldDB" id="A0A830HXK0"/>
<accession>A0A830HXK0</accession>
<reference evidence="1" key="1">
    <citation type="submission" date="2020-10" db="EMBL/GenBank/DDBJ databases">
        <title>Unveiling of a novel bifunctional photoreceptor, Dualchrome1, isolated from a cosmopolitan green alga.</title>
        <authorList>
            <person name="Suzuki S."/>
            <person name="Kawachi M."/>
        </authorList>
    </citation>
    <scope>NUCLEOTIDE SEQUENCE</scope>
    <source>
        <strain evidence="1">NIES 2893</strain>
    </source>
</reference>
<comment type="caution">
    <text evidence="1">The sequence shown here is derived from an EMBL/GenBank/DDBJ whole genome shotgun (WGS) entry which is preliminary data.</text>
</comment>
<dbReference type="Gene3D" id="3.40.30.10">
    <property type="entry name" value="Glutaredoxin"/>
    <property type="match status" value="1"/>
</dbReference>
<dbReference type="CDD" id="cd02980">
    <property type="entry name" value="TRX_Fd_family"/>
    <property type="match status" value="1"/>
</dbReference>
<dbReference type="InterPro" id="IPR036249">
    <property type="entry name" value="Thioredoxin-like_sf"/>
</dbReference>
<name>A0A830HXK0_9CHLO</name>
<dbReference type="SUPFAM" id="SSF52833">
    <property type="entry name" value="Thioredoxin-like"/>
    <property type="match status" value="1"/>
</dbReference>
<dbReference type="EMBL" id="BNJQ01000037">
    <property type="protein sequence ID" value="GHP11962.1"/>
    <property type="molecule type" value="Genomic_DNA"/>
</dbReference>
<organism evidence="1 2">
    <name type="scientific">Pycnococcus provasolii</name>
    <dbReference type="NCBI Taxonomy" id="41880"/>
    <lineage>
        <taxon>Eukaryota</taxon>
        <taxon>Viridiplantae</taxon>
        <taxon>Chlorophyta</taxon>
        <taxon>Pseudoscourfieldiophyceae</taxon>
        <taxon>Pseudoscourfieldiales</taxon>
        <taxon>Pycnococcaceae</taxon>
        <taxon>Pycnococcus</taxon>
    </lineage>
</organism>
<proteinExistence type="predicted"/>
<protein>
    <submittedName>
        <fullName evidence="1">Uncharacterized protein</fullName>
    </submittedName>
</protein>
<evidence type="ECO:0000313" key="2">
    <source>
        <dbReference type="Proteomes" id="UP000660262"/>
    </source>
</evidence>
<gene>
    <name evidence="1" type="ORF">PPROV_001068900</name>
</gene>
<sequence>MGVLLSLLKHKNHNNNKLSKRRQKHVCGGLLLGDDHRHVHLDDGDGGDQIVEDAHQDNEARVIIGVCGAVDCVSEGGGAALLEIEELCEELDGRVVVKRTACLNCCGVGPNVAIRSAQRGYDVHFRVNSVEKCAEVVQGAAADAGQRDNNESLPAHVVDPRLRLLRRRADGARWDALCMLAKRGAGGGKLEACEEALLAERQAAGGCSQKLERAERRHKRLQTFAERAPSEPSESTRDASAATVATGRLRVDAAAFKRQLAAQFH</sequence>
<dbReference type="Proteomes" id="UP000660262">
    <property type="component" value="Unassembled WGS sequence"/>
</dbReference>